<dbReference type="PANTHER" id="PTHR30587">
    <property type="entry name" value="FLAGELLAR BIOSYNTHETIC PROTEIN FLIP"/>
    <property type="match status" value="1"/>
</dbReference>
<evidence type="ECO:0000256" key="2">
    <source>
        <dbReference type="ARBA" id="ARBA00006257"/>
    </source>
</evidence>
<comment type="subcellular location">
    <subcellularLocation>
        <location evidence="1">Cell membrane</location>
        <topology evidence="1">Multi-pass membrane protein</topology>
    </subcellularLocation>
</comment>
<dbReference type="PROSITE" id="PS01061">
    <property type="entry name" value="FLIP_2"/>
    <property type="match status" value="1"/>
</dbReference>
<keyword evidence="9" id="KW-0969">Cilium</keyword>
<dbReference type="PANTHER" id="PTHR30587:SF0">
    <property type="entry name" value="FLAGELLAR BIOSYNTHETIC PROTEIN FLIP"/>
    <property type="match status" value="1"/>
</dbReference>
<feature type="transmembrane region" description="Helical" evidence="7">
    <location>
        <begin position="293"/>
        <end position="314"/>
    </location>
</feature>
<keyword evidence="8" id="KW-0732">Signal</keyword>
<evidence type="ECO:0000256" key="5">
    <source>
        <dbReference type="ARBA" id="ARBA00022989"/>
    </source>
</evidence>
<dbReference type="GO" id="GO:0009306">
    <property type="term" value="P:protein secretion"/>
    <property type="evidence" value="ECO:0007669"/>
    <property type="project" value="InterPro"/>
</dbReference>
<dbReference type="PRINTS" id="PR01302">
    <property type="entry name" value="TYPE3IMPPROT"/>
</dbReference>
<comment type="caution">
    <text evidence="9">The sequence shown here is derived from an EMBL/GenBank/DDBJ whole genome shotgun (WGS) entry which is preliminary data.</text>
</comment>
<keyword evidence="9" id="KW-0282">Flagellum</keyword>
<name>A0A2S8F335_9BACT</name>
<dbReference type="InterPro" id="IPR005838">
    <property type="entry name" value="T3SS_IM_P"/>
</dbReference>
<keyword evidence="6 7" id="KW-0472">Membrane</keyword>
<dbReference type="Proteomes" id="UP000239388">
    <property type="component" value="Unassembled WGS sequence"/>
</dbReference>
<evidence type="ECO:0000256" key="7">
    <source>
        <dbReference type="SAM" id="Phobius"/>
    </source>
</evidence>
<feature type="signal peptide" evidence="8">
    <location>
        <begin position="1"/>
        <end position="26"/>
    </location>
</feature>
<keyword evidence="3" id="KW-1003">Cell membrane</keyword>
<protein>
    <submittedName>
        <fullName evidence="9">Flagellar biosynthetic protein FliP</fullName>
    </submittedName>
</protein>
<evidence type="ECO:0000313" key="10">
    <source>
        <dbReference type="Proteomes" id="UP000239388"/>
    </source>
</evidence>
<keyword evidence="5 7" id="KW-1133">Transmembrane helix</keyword>
<evidence type="ECO:0000313" key="9">
    <source>
        <dbReference type="EMBL" id="PQO26334.1"/>
    </source>
</evidence>
<feature type="transmembrane region" description="Helical" evidence="7">
    <location>
        <begin position="83"/>
        <end position="113"/>
    </location>
</feature>
<feature type="transmembrane region" description="Helical" evidence="7">
    <location>
        <begin position="125"/>
        <end position="144"/>
    </location>
</feature>
<dbReference type="AlphaFoldDB" id="A0A2S8F335"/>
<feature type="chain" id="PRO_5015671703" evidence="8">
    <location>
        <begin position="27"/>
        <end position="317"/>
    </location>
</feature>
<reference evidence="9 10" key="1">
    <citation type="submission" date="2018-02" db="EMBL/GenBank/DDBJ databases">
        <title>Comparative genomes isolates from brazilian mangrove.</title>
        <authorList>
            <person name="Araujo J.E."/>
            <person name="Taketani R.G."/>
            <person name="Silva M.C.P."/>
            <person name="Loureco M.V."/>
            <person name="Andreote F.D."/>
        </authorList>
    </citation>
    <scope>NUCLEOTIDE SEQUENCE [LARGE SCALE GENOMIC DNA]</scope>
    <source>
        <strain evidence="9 10">NAP PRIS-MGV</strain>
    </source>
</reference>
<proteinExistence type="inferred from homology"/>
<sequence length="317" mass="34663">MLATNKLRTILLALTCLAISTSTALAQMSTTQVSTLADPQIDFAVESSLDAPVSEEASDLADFVKGGPEQWTSPGGLVSTIQIMLLLTVLSLAPAILLMTTGFIRIIVVLGLLRQALGTQQLPPSQVVTAIALFMTILLMFPTWQQVYDESVGPYTRQEINPETGEQYKLFAVADPTTGELGPDEAWEKGTKPIRHFMSKQIDIAGNSDDVWMFYEFLPQATKDEIGEPQSYDDVPLQALIPAFILSELKTAFLIGFQIYLPFLILDIVVASVTISMGMMMLPPVMISLPFKLLLFVLVDGWTLVVGMLLQSFAPTI</sequence>
<accession>A0A2S8F335</accession>
<dbReference type="Pfam" id="PF00813">
    <property type="entry name" value="FliP"/>
    <property type="match status" value="1"/>
</dbReference>
<feature type="transmembrane region" description="Helical" evidence="7">
    <location>
        <begin position="259"/>
        <end position="281"/>
    </location>
</feature>
<evidence type="ECO:0000256" key="6">
    <source>
        <dbReference type="ARBA" id="ARBA00023136"/>
    </source>
</evidence>
<comment type="similarity">
    <text evidence="2">Belongs to the FliP/MopC/SpaP family.</text>
</comment>
<dbReference type="OrthoDB" id="9805111at2"/>
<gene>
    <name evidence="9" type="ORF">C5Y98_30890</name>
</gene>
<keyword evidence="4 7" id="KW-0812">Transmembrane</keyword>
<organism evidence="9 10">
    <name type="scientific">Blastopirellula marina</name>
    <dbReference type="NCBI Taxonomy" id="124"/>
    <lineage>
        <taxon>Bacteria</taxon>
        <taxon>Pseudomonadati</taxon>
        <taxon>Planctomycetota</taxon>
        <taxon>Planctomycetia</taxon>
        <taxon>Pirellulales</taxon>
        <taxon>Pirellulaceae</taxon>
        <taxon>Blastopirellula</taxon>
    </lineage>
</organism>
<dbReference type="EMBL" id="PUIB01000032">
    <property type="protein sequence ID" value="PQO26334.1"/>
    <property type="molecule type" value="Genomic_DNA"/>
</dbReference>
<evidence type="ECO:0000256" key="3">
    <source>
        <dbReference type="ARBA" id="ARBA00022475"/>
    </source>
</evidence>
<evidence type="ECO:0000256" key="8">
    <source>
        <dbReference type="SAM" id="SignalP"/>
    </source>
</evidence>
<evidence type="ECO:0000256" key="4">
    <source>
        <dbReference type="ARBA" id="ARBA00022692"/>
    </source>
</evidence>
<keyword evidence="9" id="KW-0966">Cell projection</keyword>
<evidence type="ECO:0000256" key="1">
    <source>
        <dbReference type="ARBA" id="ARBA00004651"/>
    </source>
</evidence>
<dbReference type="GO" id="GO:0005886">
    <property type="term" value="C:plasma membrane"/>
    <property type="evidence" value="ECO:0007669"/>
    <property type="project" value="UniProtKB-SubCell"/>
</dbReference>